<evidence type="ECO:0000256" key="2">
    <source>
        <dbReference type="ARBA" id="ARBA00022692"/>
    </source>
</evidence>
<evidence type="ECO:0000259" key="6">
    <source>
        <dbReference type="Pfam" id="PF01699"/>
    </source>
</evidence>
<feature type="transmembrane region" description="Helical" evidence="5">
    <location>
        <begin position="6"/>
        <end position="23"/>
    </location>
</feature>
<keyword evidence="3 5" id="KW-1133">Transmembrane helix</keyword>
<dbReference type="InterPro" id="IPR004837">
    <property type="entry name" value="NaCa_Exmemb"/>
</dbReference>
<evidence type="ECO:0000313" key="8">
    <source>
        <dbReference type="Proteomes" id="UP001228581"/>
    </source>
</evidence>
<comment type="caution">
    <text evidence="7">The sequence shown here is derived from an EMBL/GenBank/DDBJ whole genome shotgun (WGS) entry which is preliminary data.</text>
</comment>
<evidence type="ECO:0000256" key="3">
    <source>
        <dbReference type="ARBA" id="ARBA00022989"/>
    </source>
</evidence>
<organism evidence="7 8">
    <name type="scientific">Xanthocytophaga flava</name>
    <dbReference type="NCBI Taxonomy" id="3048013"/>
    <lineage>
        <taxon>Bacteria</taxon>
        <taxon>Pseudomonadati</taxon>
        <taxon>Bacteroidota</taxon>
        <taxon>Cytophagia</taxon>
        <taxon>Cytophagales</taxon>
        <taxon>Rhodocytophagaceae</taxon>
        <taxon>Xanthocytophaga</taxon>
    </lineage>
</organism>
<dbReference type="InterPro" id="IPR004481">
    <property type="entry name" value="K/Na/Ca-exchanger"/>
</dbReference>
<keyword evidence="4 5" id="KW-0472">Membrane</keyword>
<feature type="transmembrane region" description="Helical" evidence="5">
    <location>
        <begin position="176"/>
        <end position="194"/>
    </location>
</feature>
<feature type="transmembrane region" description="Helical" evidence="5">
    <location>
        <begin position="129"/>
        <end position="147"/>
    </location>
</feature>
<sequence>MIALWIGVFIVSLLVLILAARFFTQSAEVVGHALGMSPFAVGVIIVAVGTSLPELISSLIAVSKGSSEIVAGNILGSSASNLLFVMSLTSMFSKKSIRLGDQYIFIDLHYLVGSAAMLTFIMWDGLITPIESLLLLSGYIIYTIYLLKEGDTEKDITLDPVVKQAQSQKKFKAKDLLIIAVSVVFIFLGANYTITALEV</sequence>
<dbReference type="InterPro" id="IPR044880">
    <property type="entry name" value="NCX_ion-bd_dom_sf"/>
</dbReference>
<gene>
    <name evidence="7" type="ORF">QNI19_39090</name>
</gene>
<comment type="subcellular location">
    <subcellularLocation>
        <location evidence="1">Membrane</location>
        <topology evidence="1">Multi-pass membrane protein</topology>
    </subcellularLocation>
</comment>
<keyword evidence="2 5" id="KW-0812">Transmembrane</keyword>
<dbReference type="Gene3D" id="1.20.1420.30">
    <property type="entry name" value="NCX, central ion-binding region"/>
    <property type="match status" value="1"/>
</dbReference>
<evidence type="ECO:0000256" key="1">
    <source>
        <dbReference type="ARBA" id="ARBA00004141"/>
    </source>
</evidence>
<feature type="non-terminal residue" evidence="7">
    <location>
        <position position="199"/>
    </location>
</feature>
<proteinExistence type="predicted"/>
<dbReference type="Pfam" id="PF01699">
    <property type="entry name" value="Na_Ca_ex"/>
    <property type="match status" value="1"/>
</dbReference>
<evidence type="ECO:0000256" key="4">
    <source>
        <dbReference type="ARBA" id="ARBA00023136"/>
    </source>
</evidence>
<evidence type="ECO:0000256" key="5">
    <source>
        <dbReference type="SAM" id="Phobius"/>
    </source>
</evidence>
<feature type="transmembrane region" description="Helical" evidence="5">
    <location>
        <begin position="69"/>
        <end position="92"/>
    </location>
</feature>
<name>A0ABT7CZ06_9BACT</name>
<dbReference type="PANTHER" id="PTHR10846">
    <property type="entry name" value="SODIUM/POTASSIUM/CALCIUM EXCHANGER"/>
    <property type="match status" value="1"/>
</dbReference>
<evidence type="ECO:0000313" key="7">
    <source>
        <dbReference type="EMBL" id="MDJ1498992.1"/>
    </source>
</evidence>
<reference evidence="7 8" key="1">
    <citation type="submission" date="2023-05" db="EMBL/GenBank/DDBJ databases">
        <authorList>
            <person name="Zhang X."/>
        </authorList>
    </citation>
    <scope>NUCLEOTIDE SEQUENCE [LARGE SCALE GENOMIC DNA]</scope>
    <source>
        <strain evidence="7 8">DM2B3-1</strain>
    </source>
</reference>
<feature type="domain" description="Sodium/calcium exchanger membrane region" evidence="6">
    <location>
        <begin position="6"/>
        <end position="147"/>
    </location>
</feature>
<dbReference type="PANTHER" id="PTHR10846:SF8">
    <property type="entry name" value="INNER MEMBRANE PROTEIN YRBG"/>
    <property type="match status" value="1"/>
</dbReference>
<accession>A0ABT7CZ06</accession>
<dbReference type="RefSeq" id="WP_390904976.1">
    <property type="nucleotide sequence ID" value="NZ_JASJOT010000097.1"/>
</dbReference>
<dbReference type="EMBL" id="JASJOT010000097">
    <property type="protein sequence ID" value="MDJ1498992.1"/>
    <property type="molecule type" value="Genomic_DNA"/>
</dbReference>
<protein>
    <recommendedName>
        <fullName evidence="6">Sodium/calcium exchanger membrane region domain-containing protein</fullName>
    </recommendedName>
</protein>
<dbReference type="Proteomes" id="UP001228581">
    <property type="component" value="Unassembled WGS sequence"/>
</dbReference>
<keyword evidence="8" id="KW-1185">Reference proteome</keyword>